<dbReference type="Gene3D" id="3.30.70.1320">
    <property type="entry name" value="Multidrug efflux transporter AcrB pore domain like"/>
    <property type="match status" value="1"/>
</dbReference>
<dbReference type="Proteomes" id="UP000004030">
    <property type="component" value="Unassembled WGS sequence"/>
</dbReference>
<dbReference type="SUPFAM" id="SSF82693">
    <property type="entry name" value="Multidrug efflux transporter AcrB pore domain, PN1, PN2, PC1 and PC2 subdomains"/>
    <property type="match status" value="2"/>
</dbReference>
<evidence type="ECO:0000313" key="2">
    <source>
        <dbReference type="EMBL" id="EHJ59845.1"/>
    </source>
</evidence>
<feature type="transmembrane region" description="Helical" evidence="1">
    <location>
        <begin position="441"/>
        <end position="461"/>
    </location>
</feature>
<proteinExistence type="predicted"/>
<name>G6EFR7_9SPHN</name>
<dbReference type="SUPFAM" id="SSF82714">
    <property type="entry name" value="Multidrug efflux transporter AcrB TolC docking domain, DN and DC subdomains"/>
    <property type="match status" value="2"/>
</dbReference>
<organism evidence="2 3">
    <name type="scientific">Novosphingobium pentaromativorans US6-1</name>
    <dbReference type="NCBI Taxonomy" id="1088721"/>
    <lineage>
        <taxon>Bacteria</taxon>
        <taxon>Pseudomonadati</taxon>
        <taxon>Pseudomonadota</taxon>
        <taxon>Alphaproteobacteria</taxon>
        <taxon>Sphingomonadales</taxon>
        <taxon>Sphingomonadaceae</taxon>
        <taxon>Novosphingobium</taxon>
    </lineage>
</organism>
<feature type="transmembrane region" description="Helical" evidence="1">
    <location>
        <begin position="12"/>
        <end position="32"/>
    </location>
</feature>
<dbReference type="PANTHER" id="PTHR32063:SF4">
    <property type="entry name" value="SLR6043 PROTEIN"/>
    <property type="match status" value="1"/>
</dbReference>
<keyword evidence="1" id="KW-0812">Transmembrane</keyword>
<dbReference type="InterPro" id="IPR027463">
    <property type="entry name" value="AcrB_DN_DC_subdom"/>
</dbReference>
<dbReference type="OrthoDB" id="9758757at2"/>
<feature type="transmembrane region" description="Helical" evidence="1">
    <location>
        <begin position="991"/>
        <end position="1018"/>
    </location>
</feature>
<dbReference type="GO" id="GO:0005886">
    <property type="term" value="C:plasma membrane"/>
    <property type="evidence" value="ECO:0007669"/>
    <property type="project" value="TreeGrafter"/>
</dbReference>
<accession>G6EFR7</accession>
<feature type="transmembrane region" description="Helical" evidence="1">
    <location>
        <begin position="333"/>
        <end position="355"/>
    </location>
</feature>
<keyword evidence="3" id="KW-1185">Reference proteome</keyword>
<dbReference type="SUPFAM" id="SSF82866">
    <property type="entry name" value="Multidrug efflux transporter AcrB transmembrane domain"/>
    <property type="match status" value="2"/>
</dbReference>
<dbReference type="Gene3D" id="1.20.1640.10">
    <property type="entry name" value="Multidrug efflux transporter AcrB transmembrane domain"/>
    <property type="match status" value="2"/>
</dbReference>
<dbReference type="PRINTS" id="PR00702">
    <property type="entry name" value="ACRIFLAVINRP"/>
</dbReference>
<reference evidence="2 3" key="1">
    <citation type="journal article" date="2012" name="J. Bacteriol.">
        <title>Genome sequence of benzo(a)pyrene-degrading bacterium Novosphingobium pentaromativorans US6-1.</title>
        <authorList>
            <person name="Luo Y.R."/>
            <person name="Kang S.G."/>
            <person name="Kim S.J."/>
            <person name="Kim M.R."/>
            <person name="Li N."/>
            <person name="Lee J.H."/>
            <person name="Kwon K.K."/>
        </authorList>
    </citation>
    <scope>NUCLEOTIDE SEQUENCE [LARGE SCALE GENOMIC DNA]</scope>
    <source>
        <strain evidence="2 3">US6-1</strain>
    </source>
</reference>
<sequence>MLKRIIRLCLGHPVMVTLAAFMLLILGTLTVMKARYDVFPEFVPPQAVVQTEAPGMTPEQVEALVTRPLEAVVNGANGVAMVRSESVPGLSVINVTFVDGSDPYRARQVIAEAVAEAASQLPAGVDAPKLTPLTSSTMDLLKIGFLSDKLSPMQLRDIVEWQVRPRLLAARGVARINVFGGEQRRIEVQVKPAELVARNMALSDVEGAVQAATAIRGGGFAETPNQRILVEPTSGAVTPQAIAEAVVPTGSGPAIRIGDIADVRYAPAPKYGDALIMGRPGLLLTLSSQYGANTLDTTRTAEAALADLLPALKAQGIKVYPALHRPANFIQTALAGIQIDLLIGAALIAFVLMLFLRDLRVAMIAFLSIPLSLLAALIVLDTMGETINTMTLGGLAVALGVVIDDAIVDLENIVRRLRMAPDGASRAAIIEAAAIEVRGPVVYATYVLALTIMPILFLTGLQGAFFGPLALSFLLATLASLAVAVTVTPALAMLMLGQTRPHSEPAFLARIKDGHARLLEAVCARPGQIALASAIVGILAVAGFSAFGSELLPSFRERHYVLSVRGPAGSSMAWMHEQGARISHDLLTIPGIATVEQQIGRAEVGEDIFPPSESEIHVELNGNVGGHAEQTILGEIRAVLGSYPGINTETQTFLGDRIGESLSGETAKVAIGIYGADLDTLDRVAGRINAVLRTVSGAADVQMKSQPQSPTMHIRLDAGRMALHGVSPSDAQDAIELAFQGRKAAQVAQADRITEVSMTLPPGTVSDPEELGKVLVRGAGGSTVPLGEIASLAMTEGRPLINHVGGQRLQVVTANPTRNDIAGFVHDAKAAIARQVKLPQGVYLDFGGEAAGQAAAQRQLTINVAVAAVGMIALLLLAFGGPRPAALILTTAPFAMVGGVVAVALTGGVLSLGALVGFVTLFGISARNAILLIAHTDHLVSTEGEPWTTSTVLRATRERVTPILMTALVTGLGLAPLALEAGQAGREIQGAMAIVILGGLISSTTMSLIALPALILAFRHPKGEIEPALVTPGE</sequence>
<dbReference type="EMBL" id="AGFM01000053">
    <property type="protein sequence ID" value="EHJ59845.1"/>
    <property type="molecule type" value="Genomic_DNA"/>
</dbReference>
<keyword evidence="1" id="KW-1133">Transmembrane helix</keyword>
<dbReference type="PATRIC" id="fig|1088721.3.peg.3145"/>
<dbReference type="eggNOG" id="COG3696">
    <property type="taxonomic scope" value="Bacteria"/>
</dbReference>
<dbReference type="GO" id="GO:0042910">
    <property type="term" value="F:xenobiotic transmembrane transporter activity"/>
    <property type="evidence" value="ECO:0007669"/>
    <property type="project" value="TreeGrafter"/>
</dbReference>
<dbReference type="Gene3D" id="3.30.70.1430">
    <property type="entry name" value="Multidrug efflux transporter AcrB pore domain"/>
    <property type="match status" value="2"/>
</dbReference>
<feature type="transmembrane region" description="Helical" evidence="1">
    <location>
        <begin position="473"/>
        <end position="496"/>
    </location>
</feature>
<feature type="transmembrane region" description="Helical" evidence="1">
    <location>
        <begin position="960"/>
        <end position="979"/>
    </location>
</feature>
<dbReference type="Pfam" id="PF00873">
    <property type="entry name" value="ACR_tran"/>
    <property type="match status" value="1"/>
</dbReference>
<evidence type="ECO:0000256" key="1">
    <source>
        <dbReference type="SAM" id="Phobius"/>
    </source>
</evidence>
<protein>
    <submittedName>
        <fullName evidence="2">AcrB/AcrD/AcrF family protein</fullName>
    </submittedName>
</protein>
<dbReference type="Gene3D" id="3.30.2090.10">
    <property type="entry name" value="Multidrug efflux transporter AcrB TolC docking domain, DN and DC subdomains"/>
    <property type="match status" value="2"/>
</dbReference>
<dbReference type="PANTHER" id="PTHR32063">
    <property type="match status" value="1"/>
</dbReference>
<feature type="transmembrane region" description="Helical" evidence="1">
    <location>
        <begin position="860"/>
        <end position="879"/>
    </location>
</feature>
<dbReference type="Gene3D" id="3.30.70.1440">
    <property type="entry name" value="Multidrug efflux transporter AcrB pore domain"/>
    <property type="match status" value="1"/>
</dbReference>
<dbReference type="AlphaFoldDB" id="G6EFR7"/>
<evidence type="ECO:0000313" key="3">
    <source>
        <dbReference type="Proteomes" id="UP000004030"/>
    </source>
</evidence>
<feature type="transmembrane region" description="Helical" evidence="1">
    <location>
        <begin position="361"/>
        <end position="380"/>
    </location>
</feature>
<dbReference type="RefSeq" id="WP_007014096.1">
    <property type="nucleotide sequence ID" value="NZ_AGFM01000053.1"/>
</dbReference>
<keyword evidence="1" id="KW-0472">Membrane</keyword>
<dbReference type="KEGG" id="npn:JI59_19640"/>
<gene>
    <name evidence="2" type="ORF">NSU_3188</name>
</gene>
<comment type="caution">
    <text evidence="2">The sequence shown here is derived from an EMBL/GenBank/DDBJ whole genome shotgun (WGS) entry which is preliminary data.</text>
</comment>
<dbReference type="InterPro" id="IPR001036">
    <property type="entry name" value="Acrflvin-R"/>
</dbReference>
<feature type="transmembrane region" description="Helical" evidence="1">
    <location>
        <begin position="529"/>
        <end position="548"/>
    </location>
</feature>